<protein>
    <recommendedName>
        <fullName evidence="2">Acyltransferase 3 domain-containing protein</fullName>
    </recommendedName>
</protein>
<feature type="non-terminal residue" evidence="3">
    <location>
        <position position="602"/>
    </location>
</feature>
<keyword evidence="1" id="KW-1133">Transmembrane helix</keyword>
<dbReference type="PANTHER" id="PTHR11161">
    <property type="entry name" value="O-ACYLTRANSFERASE"/>
    <property type="match status" value="1"/>
</dbReference>
<keyword evidence="1" id="KW-0472">Membrane</keyword>
<organism evidence="3 4">
    <name type="scientific">Brenthis ino</name>
    <name type="common">lesser marbled fritillary</name>
    <dbReference type="NCBI Taxonomy" id="405034"/>
    <lineage>
        <taxon>Eukaryota</taxon>
        <taxon>Metazoa</taxon>
        <taxon>Ecdysozoa</taxon>
        <taxon>Arthropoda</taxon>
        <taxon>Hexapoda</taxon>
        <taxon>Insecta</taxon>
        <taxon>Pterygota</taxon>
        <taxon>Neoptera</taxon>
        <taxon>Endopterygota</taxon>
        <taxon>Lepidoptera</taxon>
        <taxon>Glossata</taxon>
        <taxon>Ditrysia</taxon>
        <taxon>Papilionoidea</taxon>
        <taxon>Nymphalidae</taxon>
        <taxon>Heliconiinae</taxon>
        <taxon>Argynnini</taxon>
        <taxon>Brenthis</taxon>
    </lineage>
</organism>
<dbReference type="InterPro" id="IPR002656">
    <property type="entry name" value="Acyl_transf_3_dom"/>
</dbReference>
<feature type="transmembrane region" description="Helical" evidence="1">
    <location>
        <begin position="261"/>
        <end position="282"/>
    </location>
</feature>
<name>A0A8J9VLD6_9NEOP</name>
<feature type="transmembrane region" description="Helical" evidence="1">
    <location>
        <begin position="180"/>
        <end position="198"/>
    </location>
</feature>
<feature type="transmembrane region" description="Helical" evidence="1">
    <location>
        <begin position="117"/>
        <end position="136"/>
    </location>
</feature>
<keyword evidence="1" id="KW-0812">Transmembrane</keyword>
<feature type="transmembrane region" description="Helical" evidence="1">
    <location>
        <begin position="439"/>
        <end position="459"/>
    </location>
</feature>
<dbReference type="InterPro" id="IPR052728">
    <property type="entry name" value="O2_lipid_transport_reg"/>
</dbReference>
<accession>A0A8J9VLD6</accession>
<dbReference type="Proteomes" id="UP000838878">
    <property type="component" value="Chromosome 4"/>
</dbReference>
<evidence type="ECO:0000313" key="3">
    <source>
        <dbReference type="EMBL" id="CAH0724133.1"/>
    </source>
</evidence>
<feature type="transmembrane region" description="Helical" evidence="1">
    <location>
        <begin position="327"/>
        <end position="347"/>
    </location>
</feature>
<feature type="transmembrane region" description="Helical" evidence="1">
    <location>
        <begin position="218"/>
        <end position="240"/>
    </location>
</feature>
<dbReference type="GO" id="GO:0016747">
    <property type="term" value="F:acyltransferase activity, transferring groups other than amino-acyl groups"/>
    <property type="evidence" value="ECO:0007669"/>
    <property type="project" value="InterPro"/>
</dbReference>
<feature type="transmembrane region" description="Helical" evidence="1">
    <location>
        <begin position="405"/>
        <end position="424"/>
    </location>
</feature>
<sequence>MPPIYQIDNFEDCFISPNNVYCSVHFNLVSDQPSELLHLIQEYSKHIVTHYNHTKLRYGVCVTKSCQHIRNESAVSRHALEECLNSSMWENYELKTQVENYSCYNQYDNNYIDTADIIVGVVLMFIVLLNIVGSIYDTCSGNTKDRSVLVCFSIKRNWRRLTSCRKNMEPRLQRLKGLNGIRCIVLYGVILVHCYWAYVVAVENSHELELMFHSLPLYLFFNGPIAIQTYIVICGFLLAYKMQIYSEKHSTSWRTVPKALLLRYLRLTPAYALTIALMATWLKFAGPSALWEVTAKPSFADCQKRWWINLLYLNNFVYDSQCMVHGWYLAVDMQLYFYGLILCVLLKKTNYRKIILISIFIIGFLIPGVLTYIHDLQGAMLFIPSEANYLFKTEPTFNKNYKTTYGNIPSFVIGLSLGYLVYSWQQKDINIEKYKKFRIIYWALFPLILAIVLSGTYLYRDAPIDPIYVRVLFATFTKPLYGVTMALLICGLIFKIEGIYRKFLELDMWTIPSTLSYGIYVVHFSFIRIHVAMNSHLFYITSYNLILMTTCIAAVSFIAAVPLWLFVEAPFIELIKYVINLNAPPKEKKVLNIEKPVASTYL</sequence>
<proteinExistence type="predicted"/>
<dbReference type="Pfam" id="PF01757">
    <property type="entry name" value="Acyl_transf_3"/>
    <property type="match status" value="1"/>
</dbReference>
<feature type="domain" description="Acyltransferase 3" evidence="2">
    <location>
        <begin position="176"/>
        <end position="564"/>
    </location>
</feature>
<gene>
    <name evidence="3" type="ORF">BINO364_LOCUS9887</name>
</gene>
<reference evidence="3" key="1">
    <citation type="submission" date="2021-12" db="EMBL/GenBank/DDBJ databases">
        <authorList>
            <person name="Martin H S."/>
        </authorList>
    </citation>
    <scope>NUCLEOTIDE SEQUENCE</scope>
</reference>
<keyword evidence="4" id="KW-1185">Reference proteome</keyword>
<feature type="transmembrane region" description="Helical" evidence="1">
    <location>
        <begin position="354"/>
        <end position="373"/>
    </location>
</feature>
<dbReference type="AlphaFoldDB" id="A0A8J9VLD6"/>
<evidence type="ECO:0000259" key="2">
    <source>
        <dbReference type="Pfam" id="PF01757"/>
    </source>
</evidence>
<dbReference type="OrthoDB" id="10265389at2759"/>
<dbReference type="EMBL" id="OV170224">
    <property type="protein sequence ID" value="CAH0724133.1"/>
    <property type="molecule type" value="Genomic_DNA"/>
</dbReference>
<feature type="transmembrane region" description="Helical" evidence="1">
    <location>
        <begin position="517"/>
        <end position="539"/>
    </location>
</feature>
<feature type="transmembrane region" description="Helical" evidence="1">
    <location>
        <begin position="479"/>
        <end position="496"/>
    </location>
</feature>
<dbReference type="PANTHER" id="PTHR11161:SF22">
    <property type="entry name" value="ACYLTRANSFERASE 3 DOMAIN-CONTAINING PROTEIN-RELATED"/>
    <property type="match status" value="1"/>
</dbReference>
<feature type="transmembrane region" description="Helical" evidence="1">
    <location>
        <begin position="545"/>
        <end position="567"/>
    </location>
</feature>
<evidence type="ECO:0000256" key="1">
    <source>
        <dbReference type="SAM" id="Phobius"/>
    </source>
</evidence>
<evidence type="ECO:0000313" key="4">
    <source>
        <dbReference type="Proteomes" id="UP000838878"/>
    </source>
</evidence>